<sequence length="53" mass="6021">MSIQIVNALYAFGRYQYVSLKFVNAMIEETRRRNLLEEMEPASLATLASPAGR</sequence>
<accession>A0ABN9T8U3</accession>
<keyword evidence="2" id="KW-1185">Reference proteome</keyword>
<evidence type="ECO:0000313" key="1">
    <source>
        <dbReference type="EMBL" id="CAK0841543.1"/>
    </source>
</evidence>
<name>A0ABN9T8U3_9DINO</name>
<organism evidence="1 2">
    <name type="scientific">Prorocentrum cordatum</name>
    <dbReference type="NCBI Taxonomy" id="2364126"/>
    <lineage>
        <taxon>Eukaryota</taxon>
        <taxon>Sar</taxon>
        <taxon>Alveolata</taxon>
        <taxon>Dinophyceae</taxon>
        <taxon>Prorocentrales</taxon>
        <taxon>Prorocentraceae</taxon>
        <taxon>Prorocentrum</taxon>
    </lineage>
</organism>
<dbReference type="Proteomes" id="UP001189429">
    <property type="component" value="Unassembled WGS sequence"/>
</dbReference>
<evidence type="ECO:0000313" key="2">
    <source>
        <dbReference type="Proteomes" id="UP001189429"/>
    </source>
</evidence>
<dbReference type="EMBL" id="CAUYUJ010014462">
    <property type="protein sequence ID" value="CAK0841543.1"/>
    <property type="molecule type" value="Genomic_DNA"/>
</dbReference>
<reference evidence="1" key="1">
    <citation type="submission" date="2023-10" db="EMBL/GenBank/DDBJ databases">
        <authorList>
            <person name="Chen Y."/>
            <person name="Shah S."/>
            <person name="Dougan E. K."/>
            <person name="Thang M."/>
            <person name="Chan C."/>
        </authorList>
    </citation>
    <scope>NUCLEOTIDE SEQUENCE [LARGE SCALE GENOMIC DNA]</scope>
</reference>
<protein>
    <submittedName>
        <fullName evidence="1">Uncharacterized protein</fullName>
    </submittedName>
</protein>
<comment type="caution">
    <text evidence="1">The sequence shown here is derived from an EMBL/GenBank/DDBJ whole genome shotgun (WGS) entry which is preliminary data.</text>
</comment>
<gene>
    <name evidence="1" type="ORF">PCOR1329_LOCUS36715</name>
</gene>
<proteinExistence type="predicted"/>